<accession>A0A0P9S828</accession>
<proteinExistence type="predicted"/>
<dbReference type="Proteomes" id="UP000050265">
    <property type="component" value="Unassembled WGS sequence"/>
</dbReference>
<protein>
    <submittedName>
        <fullName evidence="2">Uncharacterized protein</fullName>
    </submittedName>
</protein>
<keyword evidence="1" id="KW-0472">Membrane</keyword>
<gene>
    <name evidence="2" type="ORF">ALO35_102807</name>
</gene>
<keyword evidence="1" id="KW-0812">Transmembrane</keyword>
<feature type="transmembrane region" description="Helical" evidence="1">
    <location>
        <begin position="104"/>
        <end position="125"/>
    </location>
</feature>
<reference evidence="2 3" key="1">
    <citation type="submission" date="2015-09" db="EMBL/GenBank/DDBJ databases">
        <title>Genome announcement of multiple Pseudomonas syringae strains.</title>
        <authorList>
            <person name="Thakur S."/>
            <person name="Wang P.W."/>
            <person name="Gong Y."/>
            <person name="Weir B.S."/>
            <person name="Guttman D.S."/>
        </authorList>
    </citation>
    <scope>NUCLEOTIDE SEQUENCE [LARGE SCALE GENOMIC DNA]</scope>
    <source>
        <strain evidence="2 3">ICMP3507</strain>
    </source>
</reference>
<dbReference type="AlphaFoldDB" id="A0A0P9S828"/>
<sequence>MNRWKRVWVVCCVVLILAPVYVYRTYIPSDERLNRDHQKRIEEQLADIKTIKEPLQGSNRLVRDALMQIPVSERLARIEESNAQHAEFMAKVSKQRPVTVAQLAGAWIVLCSLLYLFGWSIAWVARGFGKGAVV</sequence>
<organism evidence="2 3">
    <name type="scientific">Pseudomonas amygdali pv. lachrymans</name>
    <name type="common">Pseudomonas syringae pv. lachrymans</name>
    <dbReference type="NCBI Taxonomy" id="53707"/>
    <lineage>
        <taxon>Bacteria</taxon>
        <taxon>Pseudomonadati</taxon>
        <taxon>Pseudomonadota</taxon>
        <taxon>Gammaproteobacteria</taxon>
        <taxon>Pseudomonadales</taxon>
        <taxon>Pseudomonadaceae</taxon>
        <taxon>Pseudomonas</taxon>
        <taxon>Pseudomonas amygdali</taxon>
    </lineage>
</organism>
<keyword evidence="1" id="KW-1133">Transmembrane helix</keyword>
<dbReference type="EMBL" id="LJQP01000481">
    <property type="protein sequence ID" value="KPX54786.1"/>
    <property type="molecule type" value="Genomic_DNA"/>
</dbReference>
<evidence type="ECO:0000313" key="2">
    <source>
        <dbReference type="EMBL" id="KPX54786.1"/>
    </source>
</evidence>
<name>A0A0P9S828_PSEAV</name>
<evidence type="ECO:0000256" key="1">
    <source>
        <dbReference type="SAM" id="Phobius"/>
    </source>
</evidence>
<evidence type="ECO:0000313" key="3">
    <source>
        <dbReference type="Proteomes" id="UP000050265"/>
    </source>
</evidence>
<dbReference type="PATRIC" id="fig|53707.9.peg.4564"/>
<comment type="caution">
    <text evidence="2">The sequence shown here is derived from an EMBL/GenBank/DDBJ whole genome shotgun (WGS) entry which is preliminary data.</text>
</comment>